<proteinExistence type="predicted"/>
<gene>
    <name evidence="1" type="ORF">GCM10010985_31550</name>
</gene>
<evidence type="ECO:0000313" key="1">
    <source>
        <dbReference type="EMBL" id="GGD74751.1"/>
    </source>
</evidence>
<dbReference type="EMBL" id="BMEG01000005">
    <property type="protein sequence ID" value="GGD74751.1"/>
    <property type="molecule type" value="Genomic_DNA"/>
</dbReference>
<comment type="caution">
    <text evidence="1">The sequence shown here is derived from an EMBL/GenBank/DDBJ whole genome shotgun (WGS) entry which is preliminary data.</text>
</comment>
<organism evidence="1 2">
    <name type="scientific">Caballeronia grimmiae</name>
    <dbReference type="NCBI Taxonomy" id="1071679"/>
    <lineage>
        <taxon>Bacteria</taxon>
        <taxon>Pseudomonadati</taxon>
        <taxon>Pseudomonadota</taxon>
        <taxon>Betaproteobacteria</taxon>
        <taxon>Burkholderiales</taxon>
        <taxon>Burkholderiaceae</taxon>
        <taxon>Caballeronia</taxon>
    </lineage>
</organism>
<dbReference type="Proteomes" id="UP000597138">
    <property type="component" value="Unassembled WGS sequence"/>
</dbReference>
<reference evidence="2" key="1">
    <citation type="journal article" date="2019" name="Int. J. Syst. Evol. Microbiol.">
        <title>The Global Catalogue of Microorganisms (GCM) 10K type strain sequencing project: providing services to taxonomists for standard genome sequencing and annotation.</title>
        <authorList>
            <consortium name="The Broad Institute Genomics Platform"/>
            <consortium name="The Broad Institute Genome Sequencing Center for Infectious Disease"/>
            <person name="Wu L."/>
            <person name="Ma J."/>
        </authorList>
    </citation>
    <scope>NUCLEOTIDE SEQUENCE [LARGE SCALE GENOMIC DNA]</scope>
    <source>
        <strain evidence="2">CGMCC 1.11013</strain>
    </source>
</reference>
<sequence>MLAAARIVETDGDRIAFDGIDVHVIARHRGELSAADTRADHNAVDLKKLFFARLLDRQRDAAR</sequence>
<protein>
    <submittedName>
        <fullName evidence="1">Uncharacterized protein</fullName>
    </submittedName>
</protein>
<name>A0ABQ1RPE9_9BURK</name>
<accession>A0ABQ1RPE9</accession>
<evidence type="ECO:0000313" key="2">
    <source>
        <dbReference type="Proteomes" id="UP000597138"/>
    </source>
</evidence>
<keyword evidence="2" id="KW-1185">Reference proteome</keyword>